<reference evidence="1 2" key="1">
    <citation type="submission" date="2013-08" db="EMBL/GenBank/DDBJ databases">
        <title>Genome sequencing of Cellulomonas carbonis T26.</title>
        <authorList>
            <person name="Chen F."/>
            <person name="Li Y."/>
            <person name="Wang G."/>
        </authorList>
    </citation>
    <scope>NUCLEOTIDE SEQUENCE [LARGE SCALE GENOMIC DNA]</scope>
    <source>
        <strain evidence="1 2">T26</strain>
    </source>
</reference>
<dbReference type="OrthoDB" id="3689408at2"/>
<name>A0A0A0BME3_9CELL</name>
<protein>
    <recommendedName>
        <fullName evidence="3">Carboxypeptidase regulatory-like domain-containing protein</fullName>
    </recommendedName>
</protein>
<dbReference type="EMBL" id="AXCY01000146">
    <property type="protein sequence ID" value="KGM08872.1"/>
    <property type="molecule type" value="Genomic_DNA"/>
</dbReference>
<evidence type="ECO:0000313" key="1">
    <source>
        <dbReference type="EMBL" id="KGM08872.1"/>
    </source>
</evidence>
<comment type="caution">
    <text evidence="1">The sequence shown here is derived from an EMBL/GenBank/DDBJ whole genome shotgun (WGS) entry which is preliminary data.</text>
</comment>
<proteinExistence type="predicted"/>
<sequence>MTDDADEALLAPLRAMWRRRDPVPDGLVTSVLVALASEGLDEEYELLTLTGDAARLEGVRAPAGDDGGAGAPRTLTFTAGPVTVMLRVSPLDHGRRRVDGWVSPAGVHAVRLRCGADDVRTTSSAAGRFEVADVPSGVATLWVLGPEDAGTPSVRVTTAPFEL</sequence>
<evidence type="ECO:0000313" key="2">
    <source>
        <dbReference type="Proteomes" id="UP000029839"/>
    </source>
</evidence>
<dbReference type="AlphaFoldDB" id="A0A0A0BME3"/>
<dbReference type="Proteomes" id="UP000029839">
    <property type="component" value="Unassembled WGS sequence"/>
</dbReference>
<dbReference type="RefSeq" id="WP_052426539.1">
    <property type="nucleotide sequence ID" value="NZ_AXCY01000146.1"/>
</dbReference>
<evidence type="ECO:0008006" key="3">
    <source>
        <dbReference type="Google" id="ProtNLM"/>
    </source>
</evidence>
<organism evidence="1 2">
    <name type="scientific">Cellulomonas carbonis T26</name>
    <dbReference type="NCBI Taxonomy" id="947969"/>
    <lineage>
        <taxon>Bacteria</taxon>
        <taxon>Bacillati</taxon>
        <taxon>Actinomycetota</taxon>
        <taxon>Actinomycetes</taxon>
        <taxon>Micrococcales</taxon>
        <taxon>Cellulomonadaceae</taxon>
        <taxon>Cellulomonas</taxon>
    </lineage>
</organism>
<keyword evidence="2" id="KW-1185">Reference proteome</keyword>
<gene>
    <name evidence="1" type="ORF">N868_05870</name>
</gene>
<accession>A0A0A0BME3</accession>
<reference evidence="1 2" key="2">
    <citation type="journal article" date="2015" name="Stand. Genomic Sci.">
        <title>Draft genome sequence of Cellulomonas carbonis T26(T) and comparative analysis of six Cellulomonas genomes.</title>
        <authorList>
            <person name="Zhuang W."/>
            <person name="Zhang S."/>
            <person name="Xia X."/>
            <person name="Wang G."/>
        </authorList>
    </citation>
    <scope>NUCLEOTIDE SEQUENCE [LARGE SCALE GENOMIC DNA]</scope>
    <source>
        <strain evidence="1 2">T26</strain>
    </source>
</reference>